<comment type="caution">
    <text evidence="1">The sequence shown here is derived from an EMBL/GenBank/DDBJ whole genome shotgun (WGS) entry which is preliminary data.</text>
</comment>
<proteinExistence type="predicted"/>
<evidence type="ECO:0000313" key="1">
    <source>
        <dbReference type="EMBL" id="KAK9081410.1"/>
    </source>
</evidence>
<gene>
    <name evidence="1" type="ORF">Sjap_026602</name>
</gene>
<protein>
    <submittedName>
        <fullName evidence="1">Uncharacterized protein</fullName>
    </submittedName>
</protein>
<reference evidence="1 2" key="1">
    <citation type="submission" date="2024-01" db="EMBL/GenBank/DDBJ databases">
        <title>Genome assemblies of Stephania.</title>
        <authorList>
            <person name="Yang L."/>
        </authorList>
    </citation>
    <scope>NUCLEOTIDE SEQUENCE [LARGE SCALE GENOMIC DNA]</scope>
    <source>
        <strain evidence="1">QJT</strain>
        <tissue evidence="1">Leaf</tissue>
    </source>
</reference>
<sequence length="265" mass="30776">MLGRLPKGVYSAHCAVGDMRDEERYYRKQLKDFNDAFTTRNAKKRGSIPLKLLSDQYKDDFSELGFMRQKCQHQPQSARHEFQSIWTLLVTAPFLWAYERFLPLAPAPNSGEGILRGERYGDAKGPQKSTGWYFKIINSEENFEWRRHIARIFSPYLRMVTPSHIFGVPQKDMGRGTFGKTSIDEKKASITVYKPHRSLHIYVPGSDRVGKNDVLYERYLINALKDFTETEVEEIARYLDFKDKAMMGRAKEKDKNAQGNKSDEE</sequence>
<accession>A0AAP0DXT2</accession>
<keyword evidence="2" id="KW-1185">Reference proteome</keyword>
<organism evidence="1 2">
    <name type="scientific">Stephania japonica</name>
    <dbReference type="NCBI Taxonomy" id="461633"/>
    <lineage>
        <taxon>Eukaryota</taxon>
        <taxon>Viridiplantae</taxon>
        <taxon>Streptophyta</taxon>
        <taxon>Embryophyta</taxon>
        <taxon>Tracheophyta</taxon>
        <taxon>Spermatophyta</taxon>
        <taxon>Magnoliopsida</taxon>
        <taxon>Ranunculales</taxon>
        <taxon>Menispermaceae</taxon>
        <taxon>Menispermoideae</taxon>
        <taxon>Cissampelideae</taxon>
        <taxon>Stephania</taxon>
    </lineage>
</organism>
<dbReference type="AlphaFoldDB" id="A0AAP0DXT2"/>
<evidence type="ECO:0000313" key="2">
    <source>
        <dbReference type="Proteomes" id="UP001417504"/>
    </source>
</evidence>
<name>A0AAP0DXT2_9MAGN</name>
<dbReference type="EMBL" id="JBBNAE010000016">
    <property type="protein sequence ID" value="KAK9081410.1"/>
    <property type="molecule type" value="Genomic_DNA"/>
</dbReference>
<dbReference type="Proteomes" id="UP001417504">
    <property type="component" value="Unassembled WGS sequence"/>
</dbReference>